<dbReference type="GO" id="GO:0005886">
    <property type="term" value="C:plasma membrane"/>
    <property type="evidence" value="ECO:0007669"/>
    <property type="project" value="TreeGrafter"/>
</dbReference>
<sequence length="415" mass="47020">LNGLQNQLDYITKLQTLHEEDLTAFDQQMFHIYTNVIHFQELCFSFSCLIDLIKIDDKIIADAIGITPGDSVSYYDVMKKADVLNPFIKELTNKNKNKWTDSEIALSGIITKLNEINQDNFARLIKIIPPENIISEGNWSSPWELMEHGQIGIKQQQFLNSLSDYLNARLNGKELVANKILSEYKEALAPYQSIIEINHLETETWYNRANLFVKSTALYILAFLLLAISWMSKPIIIRNISYACLLFGLAFHLYGMFLRIVIMHRPPISTLYESIIFVNLIGVICAALLEYNRRDGMGIFMGTICGIVLHYVGFGYANDGDTLGMLVAVLNSNFWLATHVTTITTGYGTSLFAGLLGHVYLLQVIRDPSNSKYLQTINGNMFGATIFALFFTLFGTILGGIWADQSWGRFWGWDP</sequence>
<keyword evidence="4 6" id="KW-1133">Transmembrane helix</keyword>
<evidence type="ECO:0000256" key="5">
    <source>
        <dbReference type="ARBA" id="ARBA00023136"/>
    </source>
</evidence>
<comment type="subcellular location">
    <subcellularLocation>
        <location evidence="1">Membrane</location>
        <topology evidence="1">Multi-pass membrane protein</topology>
    </subcellularLocation>
</comment>
<organism evidence="8">
    <name type="scientific">marine metagenome</name>
    <dbReference type="NCBI Taxonomy" id="408172"/>
    <lineage>
        <taxon>unclassified sequences</taxon>
        <taxon>metagenomes</taxon>
        <taxon>ecological metagenomes</taxon>
    </lineage>
</organism>
<accession>A0A382KLU7</accession>
<protein>
    <recommendedName>
        <fullName evidence="7">Cytochrome c assembly protein domain-containing protein</fullName>
    </recommendedName>
</protein>
<evidence type="ECO:0000256" key="3">
    <source>
        <dbReference type="ARBA" id="ARBA00022748"/>
    </source>
</evidence>
<feature type="domain" description="Cytochrome c assembly protein" evidence="7">
    <location>
        <begin position="269"/>
        <end position="415"/>
    </location>
</feature>
<evidence type="ECO:0000256" key="2">
    <source>
        <dbReference type="ARBA" id="ARBA00022692"/>
    </source>
</evidence>
<feature type="transmembrane region" description="Helical" evidence="6">
    <location>
        <begin position="296"/>
        <end position="314"/>
    </location>
</feature>
<evidence type="ECO:0000256" key="6">
    <source>
        <dbReference type="SAM" id="Phobius"/>
    </source>
</evidence>
<proteinExistence type="predicted"/>
<dbReference type="AlphaFoldDB" id="A0A382KLU7"/>
<gene>
    <name evidence="8" type="ORF">METZ01_LOCUS278718</name>
</gene>
<dbReference type="GO" id="GO:0020037">
    <property type="term" value="F:heme binding"/>
    <property type="evidence" value="ECO:0007669"/>
    <property type="project" value="InterPro"/>
</dbReference>
<dbReference type="InterPro" id="IPR002541">
    <property type="entry name" value="Cyt_c_assembly"/>
</dbReference>
<feature type="transmembrane region" description="Helical" evidence="6">
    <location>
        <begin position="334"/>
        <end position="361"/>
    </location>
</feature>
<evidence type="ECO:0000313" key="8">
    <source>
        <dbReference type="EMBL" id="SVC25864.1"/>
    </source>
</evidence>
<dbReference type="Pfam" id="PF01578">
    <property type="entry name" value="Cytochrom_C_asm"/>
    <property type="match status" value="1"/>
</dbReference>
<reference evidence="8" key="1">
    <citation type="submission" date="2018-05" db="EMBL/GenBank/DDBJ databases">
        <authorList>
            <person name="Lanie J.A."/>
            <person name="Ng W.-L."/>
            <person name="Kazmierczak K.M."/>
            <person name="Andrzejewski T.M."/>
            <person name="Davidsen T.M."/>
            <person name="Wayne K.J."/>
            <person name="Tettelin H."/>
            <person name="Glass J.I."/>
            <person name="Rusch D."/>
            <person name="Podicherti R."/>
            <person name="Tsui H.-C.T."/>
            <person name="Winkler M.E."/>
        </authorList>
    </citation>
    <scope>NUCLEOTIDE SEQUENCE</scope>
</reference>
<keyword evidence="2 6" id="KW-0812">Transmembrane</keyword>
<evidence type="ECO:0000256" key="1">
    <source>
        <dbReference type="ARBA" id="ARBA00004141"/>
    </source>
</evidence>
<evidence type="ECO:0000256" key="4">
    <source>
        <dbReference type="ARBA" id="ARBA00022989"/>
    </source>
</evidence>
<feature type="non-terminal residue" evidence="8">
    <location>
        <position position="1"/>
    </location>
</feature>
<evidence type="ECO:0000259" key="7">
    <source>
        <dbReference type="Pfam" id="PF01578"/>
    </source>
</evidence>
<dbReference type="PANTHER" id="PTHR30071">
    <property type="entry name" value="HEME EXPORTER PROTEIN C"/>
    <property type="match status" value="1"/>
</dbReference>
<dbReference type="EMBL" id="UINC01081726">
    <property type="protein sequence ID" value="SVC25864.1"/>
    <property type="molecule type" value="Genomic_DNA"/>
</dbReference>
<dbReference type="GO" id="GO:0017004">
    <property type="term" value="P:cytochrome complex assembly"/>
    <property type="evidence" value="ECO:0007669"/>
    <property type="project" value="UniProtKB-KW"/>
</dbReference>
<name>A0A382KLU7_9ZZZZ</name>
<feature type="transmembrane region" description="Helical" evidence="6">
    <location>
        <begin position="242"/>
        <end position="262"/>
    </location>
</feature>
<keyword evidence="5 6" id="KW-0472">Membrane</keyword>
<dbReference type="InterPro" id="IPR045062">
    <property type="entry name" value="Cyt_c_biogenesis_CcsA/CcmC"/>
</dbReference>
<feature type="transmembrane region" description="Helical" evidence="6">
    <location>
        <begin position="382"/>
        <end position="403"/>
    </location>
</feature>
<feature type="non-terminal residue" evidence="8">
    <location>
        <position position="415"/>
    </location>
</feature>
<keyword evidence="3" id="KW-0201">Cytochrome c-type biogenesis</keyword>
<feature type="transmembrane region" description="Helical" evidence="6">
    <location>
        <begin position="211"/>
        <end position="230"/>
    </location>
</feature>
<dbReference type="PANTHER" id="PTHR30071:SF1">
    <property type="entry name" value="CYTOCHROME B_B6 PROTEIN-RELATED"/>
    <property type="match status" value="1"/>
</dbReference>
<feature type="transmembrane region" description="Helical" evidence="6">
    <location>
        <begin position="268"/>
        <end position="289"/>
    </location>
</feature>